<feature type="domain" description="Mur ligase N-terminal catalytic" evidence="12">
    <location>
        <begin position="24"/>
        <end position="82"/>
    </location>
</feature>
<dbReference type="Pfam" id="PF02875">
    <property type="entry name" value="Mur_ligase_C"/>
    <property type="match status" value="1"/>
</dbReference>
<feature type="binding site" evidence="10">
    <location>
        <begin position="108"/>
        <end position="114"/>
    </location>
    <ligand>
        <name>ATP</name>
        <dbReference type="ChEBI" id="CHEBI:30616"/>
    </ligand>
</feature>
<sequence>MSLWTAGEAARATGGRATGDWTAAGVSIDSRTLEPGDLFVALTAARDGHDFVAQALERGAAAAMVSRVPEGVPEDAPLLVVADVQGGLEALGAAARERTGAKVVAVTGSVGKTSTKEMLRTVCAGQGRAHASVASYNNHWGVPLTLARMPADTDYAVIEIGMNAPGEIAPLAAQARPDVALVTTVAPAHLEAFGSLEGIAAEKASIAEGLAPGGTAVLHGDLDVSPILEAAARAAGAGRVITFGEAPRNHHRLLRATISDTTTVAEARAWRTPLLYKVRAPGRHFALNGLAVLAAAQALGLDRALAIADLGRWAPVSGRGARELIRLDAVESDLAIELIDESYNANPASMAAALEVLAGARVRDGVGRKAAGRRIAYLGDMKELGPEAPEMHAALAAHPAMQRVNVVHTVGPLARRLHEALPPERRGRHAATAAEMAAAVRRDLDAGDVVMVKGSLSTGLAAVVDAVRKLGHAAPQSASGDD</sequence>
<dbReference type="SUPFAM" id="SSF53244">
    <property type="entry name" value="MurD-like peptide ligases, peptide-binding domain"/>
    <property type="match status" value="1"/>
</dbReference>
<comment type="caution">
    <text evidence="15">The sequence shown here is derived from an EMBL/GenBank/DDBJ whole genome shotgun (WGS) entry which is preliminary data.</text>
</comment>
<evidence type="ECO:0000256" key="1">
    <source>
        <dbReference type="ARBA" id="ARBA00022490"/>
    </source>
</evidence>
<dbReference type="SUPFAM" id="SSF53623">
    <property type="entry name" value="MurD-like peptide ligases, catalytic domain"/>
    <property type="match status" value="1"/>
</dbReference>
<evidence type="ECO:0000256" key="4">
    <source>
        <dbReference type="ARBA" id="ARBA00022741"/>
    </source>
</evidence>
<proteinExistence type="inferred from homology"/>
<evidence type="ECO:0000259" key="13">
    <source>
        <dbReference type="Pfam" id="PF02875"/>
    </source>
</evidence>
<gene>
    <name evidence="10" type="primary">murF</name>
    <name evidence="15" type="ORF">DRV85_00220</name>
</gene>
<dbReference type="InterPro" id="IPR051046">
    <property type="entry name" value="MurCDEF_CellWall_CoF430Synth"/>
</dbReference>
<dbReference type="InterPro" id="IPR036615">
    <property type="entry name" value="Mur_ligase_C_dom_sf"/>
</dbReference>
<organism evidence="15 16">
    <name type="scientific">Rhodosalinus halophilus</name>
    <dbReference type="NCBI Taxonomy" id="2259333"/>
    <lineage>
        <taxon>Bacteria</taxon>
        <taxon>Pseudomonadati</taxon>
        <taxon>Pseudomonadota</taxon>
        <taxon>Alphaproteobacteria</taxon>
        <taxon>Rhodobacterales</taxon>
        <taxon>Paracoccaceae</taxon>
        <taxon>Rhodosalinus</taxon>
    </lineage>
</organism>
<keyword evidence="2 10" id="KW-0436">Ligase</keyword>
<comment type="similarity">
    <text evidence="10">Belongs to the MurCDEF family. MurF subfamily.</text>
</comment>
<comment type="catalytic activity">
    <reaction evidence="10 11">
        <text>D-alanyl-D-alanine + UDP-N-acetyl-alpha-D-muramoyl-L-alanyl-gamma-D-glutamyl-meso-2,6-diaminopimelate + ATP = UDP-N-acetyl-alpha-D-muramoyl-L-alanyl-gamma-D-glutamyl-meso-2,6-diaminopimeloyl-D-alanyl-D-alanine + ADP + phosphate + H(+)</text>
        <dbReference type="Rhea" id="RHEA:28374"/>
        <dbReference type="ChEBI" id="CHEBI:15378"/>
        <dbReference type="ChEBI" id="CHEBI:30616"/>
        <dbReference type="ChEBI" id="CHEBI:43474"/>
        <dbReference type="ChEBI" id="CHEBI:57822"/>
        <dbReference type="ChEBI" id="CHEBI:61386"/>
        <dbReference type="ChEBI" id="CHEBI:83905"/>
        <dbReference type="ChEBI" id="CHEBI:456216"/>
        <dbReference type="EC" id="6.3.2.10"/>
    </reaction>
</comment>
<keyword evidence="16" id="KW-1185">Reference proteome</keyword>
<evidence type="ECO:0000259" key="12">
    <source>
        <dbReference type="Pfam" id="PF01225"/>
    </source>
</evidence>
<keyword evidence="5 10" id="KW-0067">ATP-binding</keyword>
<dbReference type="Pfam" id="PF01225">
    <property type="entry name" value="Mur_ligase"/>
    <property type="match status" value="1"/>
</dbReference>
<evidence type="ECO:0000256" key="10">
    <source>
        <dbReference type="HAMAP-Rule" id="MF_02019"/>
    </source>
</evidence>
<dbReference type="GO" id="GO:0008766">
    <property type="term" value="F:UDP-N-acetylmuramoylalanyl-D-glutamyl-2,6-diaminopimelate-D-alanyl-D-alanine ligase activity"/>
    <property type="evidence" value="ECO:0007669"/>
    <property type="project" value="RHEA"/>
</dbReference>
<evidence type="ECO:0000256" key="3">
    <source>
        <dbReference type="ARBA" id="ARBA00022618"/>
    </source>
</evidence>
<comment type="subcellular location">
    <subcellularLocation>
        <location evidence="10 11">Cytoplasm</location>
    </subcellularLocation>
</comment>
<dbReference type="SUPFAM" id="SSF63418">
    <property type="entry name" value="MurE/MurF N-terminal domain"/>
    <property type="match status" value="1"/>
</dbReference>
<keyword evidence="3 10" id="KW-0132">Cell division</keyword>
<dbReference type="Gene3D" id="3.90.190.20">
    <property type="entry name" value="Mur ligase, C-terminal domain"/>
    <property type="match status" value="1"/>
</dbReference>
<dbReference type="EMBL" id="QNTQ01000001">
    <property type="protein sequence ID" value="RBI87401.1"/>
    <property type="molecule type" value="Genomic_DNA"/>
</dbReference>
<evidence type="ECO:0000256" key="2">
    <source>
        <dbReference type="ARBA" id="ARBA00022598"/>
    </source>
</evidence>
<dbReference type="Pfam" id="PF08245">
    <property type="entry name" value="Mur_ligase_M"/>
    <property type="match status" value="1"/>
</dbReference>
<dbReference type="InterPro" id="IPR000713">
    <property type="entry name" value="Mur_ligase_N"/>
</dbReference>
<dbReference type="EC" id="6.3.2.10" evidence="10 11"/>
<dbReference type="InterPro" id="IPR013221">
    <property type="entry name" value="Mur_ligase_cen"/>
</dbReference>
<dbReference type="Gene3D" id="3.40.1190.10">
    <property type="entry name" value="Mur-like, catalytic domain"/>
    <property type="match status" value="1"/>
</dbReference>
<dbReference type="AlphaFoldDB" id="A0A365UD18"/>
<evidence type="ECO:0000313" key="15">
    <source>
        <dbReference type="EMBL" id="RBI87401.1"/>
    </source>
</evidence>
<keyword evidence="4 10" id="KW-0547">Nucleotide-binding</keyword>
<dbReference type="InterPro" id="IPR005863">
    <property type="entry name" value="UDP-N-AcMur_synth"/>
</dbReference>
<feature type="domain" description="Mur ligase C-terminal" evidence="13">
    <location>
        <begin position="326"/>
        <end position="455"/>
    </location>
</feature>
<dbReference type="GO" id="GO:0071555">
    <property type="term" value="P:cell wall organization"/>
    <property type="evidence" value="ECO:0007669"/>
    <property type="project" value="UniProtKB-KW"/>
</dbReference>
<dbReference type="PANTHER" id="PTHR43024:SF1">
    <property type="entry name" value="UDP-N-ACETYLMURAMOYL-TRIPEPTIDE--D-ALANYL-D-ALANINE LIGASE"/>
    <property type="match status" value="1"/>
</dbReference>
<evidence type="ECO:0000256" key="9">
    <source>
        <dbReference type="ARBA" id="ARBA00023316"/>
    </source>
</evidence>
<evidence type="ECO:0000256" key="8">
    <source>
        <dbReference type="ARBA" id="ARBA00023306"/>
    </source>
</evidence>
<evidence type="ECO:0000256" key="11">
    <source>
        <dbReference type="RuleBase" id="RU004136"/>
    </source>
</evidence>
<evidence type="ECO:0000313" key="16">
    <source>
        <dbReference type="Proteomes" id="UP000253370"/>
    </source>
</evidence>
<keyword evidence="9 10" id="KW-0961">Cell wall biogenesis/degradation</keyword>
<name>A0A365UD18_9RHOB</name>
<comment type="function">
    <text evidence="10 11">Involved in cell wall formation. Catalyzes the final step in the synthesis of UDP-N-acetylmuramoyl-pentapeptide, the precursor of murein.</text>
</comment>
<dbReference type="GO" id="GO:0051301">
    <property type="term" value="P:cell division"/>
    <property type="evidence" value="ECO:0007669"/>
    <property type="project" value="UniProtKB-KW"/>
</dbReference>
<evidence type="ECO:0000256" key="7">
    <source>
        <dbReference type="ARBA" id="ARBA00022984"/>
    </source>
</evidence>
<keyword evidence="8 10" id="KW-0131">Cell cycle</keyword>
<keyword evidence="1 10" id="KW-0963">Cytoplasm</keyword>
<dbReference type="OrthoDB" id="9800958at2"/>
<comment type="pathway">
    <text evidence="10 11">Cell wall biogenesis; peptidoglycan biosynthesis.</text>
</comment>
<dbReference type="InterPro" id="IPR004101">
    <property type="entry name" value="Mur_ligase_C"/>
</dbReference>
<evidence type="ECO:0000256" key="5">
    <source>
        <dbReference type="ARBA" id="ARBA00022840"/>
    </source>
</evidence>
<evidence type="ECO:0000259" key="14">
    <source>
        <dbReference type="Pfam" id="PF08245"/>
    </source>
</evidence>
<dbReference type="GO" id="GO:0047480">
    <property type="term" value="F:UDP-N-acetylmuramoyl-tripeptide-D-alanyl-D-alanine ligase activity"/>
    <property type="evidence" value="ECO:0007669"/>
    <property type="project" value="UniProtKB-UniRule"/>
</dbReference>
<dbReference type="PANTHER" id="PTHR43024">
    <property type="entry name" value="UDP-N-ACETYLMURAMOYL-TRIPEPTIDE--D-ALANYL-D-ALANINE LIGASE"/>
    <property type="match status" value="1"/>
</dbReference>
<dbReference type="InterPro" id="IPR036565">
    <property type="entry name" value="Mur-like_cat_sf"/>
</dbReference>
<keyword evidence="6 10" id="KW-0133">Cell shape</keyword>
<dbReference type="GO" id="GO:0005524">
    <property type="term" value="F:ATP binding"/>
    <property type="evidence" value="ECO:0007669"/>
    <property type="project" value="UniProtKB-UniRule"/>
</dbReference>
<reference evidence="15 16" key="1">
    <citation type="submission" date="2018-07" db="EMBL/GenBank/DDBJ databases">
        <title>Rhodosalinus sp. strain E84T genomic sequence and assembly.</title>
        <authorList>
            <person name="Liu Z.-W."/>
            <person name="Lu D.-C."/>
        </authorList>
    </citation>
    <scope>NUCLEOTIDE SEQUENCE [LARGE SCALE GENOMIC DNA]</scope>
    <source>
        <strain evidence="15 16">E84</strain>
    </source>
</reference>
<protein>
    <recommendedName>
        <fullName evidence="10 11">UDP-N-acetylmuramoyl-tripeptide--D-alanyl-D-alanine ligase</fullName>
        <ecNumber evidence="10 11">6.3.2.10</ecNumber>
    </recommendedName>
    <alternativeName>
        <fullName evidence="10">D-alanyl-D-alanine-adding enzyme</fullName>
    </alternativeName>
</protein>
<evidence type="ECO:0000256" key="6">
    <source>
        <dbReference type="ARBA" id="ARBA00022960"/>
    </source>
</evidence>
<dbReference type="NCBIfam" id="TIGR01143">
    <property type="entry name" value="murF"/>
    <property type="match status" value="1"/>
</dbReference>
<feature type="domain" description="Mur ligase central" evidence="14">
    <location>
        <begin position="106"/>
        <end position="296"/>
    </location>
</feature>
<dbReference type="GO" id="GO:0008360">
    <property type="term" value="P:regulation of cell shape"/>
    <property type="evidence" value="ECO:0007669"/>
    <property type="project" value="UniProtKB-KW"/>
</dbReference>
<dbReference type="RefSeq" id="WP_113287425.1">
    <property type="nucleotide sequence ID" value="NZ_QNTQ01000001.1"/>
</dbReference>
<dbReference type="InterPro" id="IPR035911">
    <property type="entry name" value="MurE/MurF_N"/>
</dbReference>
<dbReference type="GO" id="GO:0005737">
    <property type="term" value="C:cytoplasm"/>
    <property type="evidence" value="ECO:0007669"/>
    <property type="project" value="UniProtKB-SubCell"/>
</dbReference>
<accession>A0A365UD18</accession>
<dbReference type="Gene3D" id="3.40.1390.10">
    <property type="entry name" value="MurE/MurF, N-terminal domain"/>
    <property type="match status" value="1"/>
</dbReference>
<dbReference type="Proteomes" id="UP000253370">
    <property type="component" value="Unassembled WGS sequence"/>
</dbReference>
<keyword evidence="7 10" id="KW-0573">Peptidoglycan synthesis</keyword>
<dbReference type="HAMAP" id="MF_02019">
    <property type="entry name" value="MurF"/>
    <property type="match status" value="1"/>
</dbReference>
<dbReference type="UniPathway" id="UPA00219"/>
<dbReference type="GO" id="GO:0009252">
    <property type="term" value="P:peptidoglycan biosynthetic process"/>
    <property type="evidence" value="ECO:0007669"/>
    <property type="project" value="UniProtKB-UniRule"/>
</dbReference>